<reference evidence="1 2" key="1">
    <citation type="submission" date="2016-03" db="EMBL/GenBank/DDBJ databases">
        <title>EvidentialGene: Evidence-directed Construction of Genes on Genomes.</title>
        <authorList>
            <person name="Gilbert D.G."/>
            <person name="Choi J.-H."/>
            <person name="Mockaitis K."/>
            <person name="Colbourne J."/>
            <person name="Pfrender M."/>
        </authorList>
    </citation>
    <scope>NUCLEOTIDE SEQUENCE [LARGE SCALE GENOMIC DNA]</scope>
    <source>
        <strain evidence="1 2">Xinb3</strain>
        <tissue evidence="1">Complete organism</tissue>
    </source>
</reference>
<gene>
    <name evidence="1" type="ORF">APZ42_012774</name>
</gene>
<sequence length="233" mass="26905">MMQLLMHNKGDPIYEITELLDPVNARSLKPKYLTLLYRRFPNLNTMCNRQKADKEWRDHASLPPSLFKVETSDEVKKLSVESYWGLPFSNAIAERAFSKVDQVKTPLRNNLHNVSLPSLILAQQWLKNQQASSAFIEVPEGKNIDPKKFLVKRLSETLDDALKKLLEDLQQTPYSRHQAKSLFDHMLFRETAIMTRLGGNSVMERFNIVSKTLQSETLDLGSVDDEILNRFRS</sequence>
<name>A0A162RHM0_9CRUS</name>
<dbReference type="OrthoDB" id="6371658at2759"/>
<dbReference type="AlphaFoldDB" id="A0A162RHM0"/>
<evidence type="ECO:0008006" key="3">
    <source>
        <dbReference type="Google" id="ProtNLM"/>
    </source>
</evidence>
<organism evidence="1 2">
    <name type="scientific">Daphnia magna</name>
    <dbReference type="NCBI Taxonomy" id="35525"/>
    <lineage>
        <taxon>Eukaryota</taxon>
        <taxon>Metazoa</taxon>
        <taxon>Ecdysozoa</taxon>
        <taxon>Arthropoda</taxon>
        <taxon>Crustacea</taxon>
        <taxon>Branchiopoda</taxon>
        <taxon>Diplostraca</taxon>
        <taxon>Cladocera</taxon>
        <taxon>Anomopoda</taxon>
        <taxon>Daphniidae</taxon>
        <taxon>Daphnia</taxon>
    </lineage>
</organism>
<keyword evidence="2" id="KW-1185">Reference proteome</keyword>
<evidence type="ECO:0000313" key="2">
    <source>
        <dbReference type="Proteomes" id="UP000076858"/>
    </source>
</evidence>
<comment type="caution">
    <text evidence="1">The sequence shown here is derived from an EMBL/GenBank/DDBJ whole genome shotgun (WGS) entry which is preliminary data.</text>
</comment>
<proteinExistence type="predicted"/>
<evidence type="ECO:0000313" key="1">
    <source>
        <dbReference type="EMBL" id="KZS20519.1"/>
    </source>
</evidence>
<accession>A0A162RHM0</accession>
<dbReference type="EMBL" id="LRGB01000176">
    <property type="protein sequence ID" value="KZS20519.1"/>
    <property type="molecule type" value="Genomic_DNA"/>
</dbReference>
<dbReference type="Proteomes" id="UP000076858">
    <property type="component" value="Unassembled WGS sequence"/>
</dbReference>
<protein>
    <recommendedName>
        <fullName evidence="3">HAT C-terminal dimerisation domain-containing protein</fullName>
    </recommendedName>
</protein>